<dbReference type="RefSeq" id="WP_379875244.1">
    <property type="nucleotide sequence ID" value="NZ_JBHUIP010000003.1"/>
</dbReference>
<sequence>MTQKSADPNDLRNNPIPLPPDRSAMDLPMLVGGHPAIDFVNGGERLLNAHSFIDFCLKEGLIDQGEAIHYRPHTKGMIEPPPGLANHQKALRELLHAWVDGRRPQAVEQTKLYHFFHEAMTRSEFVNTATGYAWRPIEEPFTGHHLPVYRLAHAALELLKDLTHGRLRRCAGEDCGWLFLDQSKAGRRRWCSMSDCGNAAKQRKFRARAAHTEGKSE</sequence>
<feature type="domain" description="Zinc finger CGNR" evidence="2">
    <location>
        <begin position="166"/>
        <end position="208"/>
    </location>
</feature>
<reference evidence="4" key="1">
    <citation type="journal article" date="2019" name="Int. J. Syst. Evol. Microbiol.">
        <title>The Global Catalogue of Microorganisms (GCM) 10K type strain sequencing project: providing services to taxonomists for standard genome sequencing and annotation.</title>
        <authorList>
            <consortium name="The Broad Institute Genomics Platform"/>
            <consortium name="The Broad Institute Genome Sequencing Center for Infectious Disease"/>
            <person name="Wu L."/>
            <person name="Ma J."/>
        </authorList>
    </citation>
    <scope>NUCLEOTIDE SEQUENCE [LARGE SCALE GENOMIC DNA]</scope>
    <source>
        <strain evidence="4">CGMCC 1.19062</strain>
    </source>
</reference>
<feature type="region of interest" description="Disordered" evidence="1">
    <location>
        <begin position="1"/>
        <end position="20"/>
    </location>
</feature>
<keyword evidence="4" id="KW-1185">Reference proteome</keyword>
<dbReference type="EMBL" id="JBHUIP010000003">
    <property type="protein sequence ID" value="MFD2262317.1"/>
    <property type="molecule type" value="Genomic_DNA"/>
</dbReference>
<accession>A0ABW5DMU4</accession>
<evidence type="ECO:0000259" key="2">
    <source>
        <dbReference type="Pfam" id="PF11706"/>
    </source>
</evidence>
<dbReference type="PANTHER" id="PTHR35525:SF3">
    <property type="entry name" value="BLL6575 PROTEIN"/>
    <property type="match status" value="1"/>
</dbReference>
<comment type="caution">
    <text evidence="3">The sequence shown here is derived from an EMBL/GenBank/DDBJ whole genome shotgun (WGS) entry which is preliminary data.</text>
</comment>
<protein>
    <submittedName>
        <fullName evidence="3">CGNR zinc finger domain-containing protein</fullName>
    </submittedName>
</protein>
<dbReference type="Proteomes" id="UP001597295">
    <property type="component" value="Unassembled WGS sequence"/>
</dbReference>
<evidence type="ECO:0000313" key="3">
    <source>
        <dbReference type="EMBL" id="MFD2262317.1"/>
    </source>
</evidence>
<organism evidence="3 4">
    <name type="scientific">Lacibacterium aquatile</name>
    <dbReference type="NCBI Taxonomy" id="1168082"/>
    <lineage>
        <taxon>Bacteria</taxon>
        <taxon>Pseudomonadati</taxon>
        <taxon>Pseudomonadota</taxon>
        <taxon>Alphaproteobacteria</taxon>
        <taxon>Rhodospirillales</taxon>
        <taxon>Rhodospirillaceae</taxon>
    </lineage>
</organism>
<dbReference type="InterPro" id="IPR010852">
    <property type="entry name" value="ABATE"/>
</dbReference>
<dbReference type="Pfam" id="PF11706">
    <property type="entry name" value="zf-CGNR"/>
    <property type="match status" value="1"/>
</dbReference>
<dbReference type="InterPro" id="IPR021005">
    <property type="entry name" value="Znf_CGNR"/>
</dbReference>
<name>A0ABW5DMU4_9PROT</name>
<evidence type="ECO:0000313" key="4">
    <source>
        <dbReference type="Proteomes" id="UP001597295"/>
    </source>
</evidence>
<gene>
    <name evidence="3" type="ORF">ACFSM5_05410</name>
</gene>
<dbReference type="Gene3D" id="1.10.3300.10">
    <property type="entry name" value="Jann2411-like domain"/>
    <property type="match status" value="1"/>
</dbReference>
<dbReference type="InterPro" id="IPR023286">
    <property type="entry name" value="ABATE_dom_sf"/>
</dbReference>
<dbReference type="PANTHER" id="PTHR35525">
    <property type="entry name" value="BLL6575 PROTEIN"/>
    <property type="match status" value="1"/>
</dbReference>
<dbReference type="SUPFAM" id="SSF160904">
    <property type="entry name" value="Jann2411-like"/>
    <property type="match status" value="1"/>
</dbReference>
<proteinExistence type="predicted"/>
<evidence type="ECO:0000256" key="1">
    <source>
        <dbReference type="SAM" id="MobiDB-lite"/>
    </source>
</evidence>